<dbReference type="InterPro" id="IPR032466">
    <property type="entry name" value="Metal_Hydrolase"/>
</dbReference>
<dbReference type="STRING" id="1220578.FPE01S_01_04010"/>
<dbReference type="PANTHER" id="PTHR43135:SF3">
    <property type="entry name" value="ALPHA-D-RIBOSE 1-METHYLPHOSPHONATE 5-TRIPHOSPHATE DIPHOSPHATASE"/>
    <property type="match status" value="1"/>
</dbReference>
<name>A0A0E9MV02_9BACT</name>
<protein>
    <recommendedName>
        <fullName evidence="2">Amidohydrolase-related domain-containing protein</fullName>
    </recommendedName>
</protein>
<dbReference type="Gene3D" id="3.20.20.140">
    <property type="entry name" value="Metal-dependent hydrolases"/>
    <property type="match status" value="1"/>
</dbReference>
<comment type="caution">
    <text evidence="3">The sequence shown here is derived from an EMBL/GenBank/DDBJ whole genome shotgun (WGS) entry which is preliminary data.</text>
</comment>
<evidence type="ECO:0000313" key="3">
    <source>
        <dbReference type="EMBL" id="GAO41389.1"/>
    </source>
</evidence>
<dbReference type="PANTHER" id="PTHR43135">
    <property type="entry name" value="ALPHA-D-RIBOSE 1-METHYLPHOSPHONATE 5-TRIPHOSPHATE DIPHOSPHATASE"/>
    <property type="match status" value="1"/>
</dbReference>
<dbReference type="SUPFAM" id="SSF51338">
    <property type="entry name" value="Composite domain of metallo-dependent hydrolases"/>
    <property type="match status" value="1"/>
</dbReference>
<dbReference type="Pfam" id="PF01979">
    <property type="entry name" value="Amidohydro_1"/>
    <property type="match status" value="1"/>
</dbReference>
<sequence length="666" mass="74575">MKPVLVLVFFWSSVLTLPAQQADTTYYSVVKTGTVAGEQKVWHTGPTAIHYSYHYQDRGRGDSIHASVRTNPEGMILYLKATGVDYNKNAYSETFEVVNDSAITTINGIRKTSKFSNQWYESWVTPGIIAMRVNWLLRQPGKKGVTLDGNPIRTEHPVETSVSLNGKTAALSLFALYDNDDDPPHYAWFTRDTTFFAHLGLFSLIQKGYETWTDTLIALQEQAGRSYYTRQIKEQSAGIPRRLVIEHANLFESATATVKKDMTVVITEGKIAAIYPSSEKKPIQPDSVIDAKGKFLMPGLWDMHLHYESEKSEGGWYLAGGVTHGRDLGHVKILLSYRDQIASNHLLGPDISYVAGLIDKQGPLQAPGGIIVASLPDAIKAIHTYKQLGYRQIKLYSSIDPAWVAPMCAEAHKLGMRVSGHVPAFMTAEQAVNDGYDELTHLNFLFLNFLGDTLDTRTPVRFSAVGDRAGTIDLQSPEVQRFIRLLAAKKIVVDATLNLYAKRFNEFKGDTSSMLKPVVNWLPEYMRNDLAIANPYGSDTRKPAYRASFQNMLRMLKLLYDNQVELVAGTDGGRALALQYELELYVQAGIPANEVLKIATYNAAKTCGLLNSYGEIRTGLMADCILIDGNPAQNISDIRRVEWVIKNNKFYHPKQLLSLRGWKYYY</sequence>
<evidence type="ECO:0000259" key="2">
    <source>
        <dbReference type="Pfam" id="PF01979"/>
    </source>
</evidence>
<gene>
    <name evidence="3" type="ORF">FPE01S_01_04010</name>
</gene>
<feature type="domain" description="Amidohydrolase-related" evidence="2">
    <location>
        <begin position="554"/>
        <end position="640"/>
    </location>
</feature>
<dbReference type="AlphaFoldDB" id="A0A0E9MV02"/>
<accession>A0A0E9MV02</accession>
<dbReference type="InterPro" id="IPR051781">
    <property type="entry name" value="Metallo-dep_Hydrolase"/>
</dbReference>
<feature type="signal peptide" evidence="1">
    <location>
        <begin position="1"/>
        <end position="21"/>
    </location>
</feature>
<dbReference type="Proteomes" id="UP000033121">
    <property type="component" value="Unassembled WGS sequence"/>
</dbReference>
<dbReference type="GO" id="GO:0016810">
    <property type="term" value="F:hydrolase activity, acting on carbon-nitrogen (but not peptide) bonds"/>
    <property type="evidence" value="ECO:0007669"/>
    <property type="project" value="InterPro"/>
</dbReference>
<organism evidence="3 4">
    <name type="scientific">Flavihumibacter petaseus NBRC 106054</name>
    <dbReference type="NCBI Taxonomy" id="1220578"/>
    <lineage>
        <taxon>Bacteria</taxon>
        <taxon>Pseudomonadati</taxon>
        <taxon>Bacteroidota</taxon>
        <taxon>Chitinophagia</taxon>
        <taxon>Chitinophagales</taxon>
        <taxon>Chitinophagaceae</taxon>
        <taxon>Flavihumibacter</taxon>
    </lineage>
</organism>
<feature type="chain" id="PRO_5002430117" description="Amidohydrolase-related domain-containing protein" evidence="1">
    <location>
        <begin position="22"/>
        <end position="666"/>
    </location>
</feature>
<dbReference type="Gene3D" id="3.40.50.10910">
    <property type="entry name" value="Amidohydrolase"/>
    <property type="match status" value="1"/>
</dbReference>
<evidence type="ECO:0000256" key="1">
    <source>
        <dbReference type="SAM" id="SignalP"/>
    </source>
</evidence>
<reference evidence="3 4" key="1">
    <citation type="submission" date="2015-04" db="EMBL/GenBank/DDBJ databases">
        <title>Whole genome shotgun sequence of Flavihumibacter petaseus NBRC 106054.</title>
        <authorList>
            <person name="Miyazawa S."/>
            <person name="Hosoyama A."/>
            <person name="Hashimoto M."/>
            <person name="Noguchi M."/>
            <person name="Tsuchikane K."/>
            <person name="Ohji S."/>
            <person name="Yamazoe A."/>
            <person name="Ichikawa N."/>
            <person name="Kimura A."/>
            <person name="Fujita N."/>
        </authorList>
    </citation>
    <scope>NUCLEOTIDE SEQUENCE [LARGE SCALE GENOMIC DNA]</scope>
    <source>
        <strain evidence="3 4">NBRC 106054</strain>
    </source>
</reference>
<evidence type="ECO:0000313" key="4">
    <source>
        <dbReference type="Proteomes" id="UP000033121"/>
    </source>
</evidence>
<dbReference type="InterPro" id="IPR006680">
    <property type="entry name" value="Amidohydro-rel"/>
</dbReference>
<dbReference type="SUPFAM" id="SSF51556">
    <property type="entry name" value="Metallo-dependent hydrolases"/>
    <property type="match status" value="1"/>
</dbReference>
<dbReference type="RefSeq" id="WP_046367260.1">
    <property type="nucleotide sequence ID" value="NZ_BBWV01000001.1"/>
</dbReference>
<dbReference type="OrthoDB" id="9797498at2"/>
<dbReference type="EMBL" id="BBWV01000001">
    <property type="protein sequence ID" value="GAO41389.1"/>
    <property type="molecule type" value="Genomic_DNA"/>
</dbReference>
<dbReference type="Gene3D" id="2.30.40.10">
    <property type="entry name" value="Urease, subunit C, domain 1"/>
    <property type="match status" value="2"/>
</dbReference>
<dbReference type="Gene3D" id="3.30.110.90">
    <property type="entry name" value="Amidohydrolase"/>
    <property type="match status" value="1"/>
</dbReference>
<dbReference type="InterPro" id="IPR011059">
    <property type="entry name" value="Metal-dep_hydrolase_composite"/>
</dbReference>
<proteinExistence type="predicted"/>
<keyword evidence="1" id="KW-0732">Signal</keyword>
<keyword evidence="4" id="KW-1185">Reference proteome</keyword>